<dbReference type="PROSITE" id="PS50206">
    <property type="entry name" value="RHODANESE_3"/>
    <property type="match status" value="1"/>
</dbReference>
<dbReference type="AlphaFoldDB" id="A0A3N2Q6I2"/>
<dbReference type="EC" id="3.1.3.48" evidence="2"/>
<dbReference type="InterPro" id="IPR000242">
    <property type="entry name" value="PTP_cat"/>
</dbReference>
<feature type="region of interest" description="Disordered" evidence="3">
    <location>
        <begin position="248"/>
        <end position="298"/>
    </location>
</feature>
<gene>
    <name evidence="7" type="ORF">SODALDRAFT_347380</name>
</gene>
<dbReference type="PANTHER" id="PTHR19134">
    <property type="entry name" value="RECEPTOR-TYPE TYROSINE-PROTEIN PHOSPHATASE"/>
    <property type="match status" value="1"/>
</dbReference>
<evidence type="ECO:0000259" key="6">
    <source>
        <dbReference type="PROSITE" id="PS50206"/>
    </source>
</evidence>
<feature type="region of interest" description="Disordered" evidence="3">
    <location>
        <begin position="199"/>
        <end position="228"/>
    </location>
</feature>
<name>A0A3N2Q6I2_SODAK</name>
<feature type="compositionally biased region" description="Polar residues" evidence="3">
    <location>
        <begin position="976"/>
        <end position="986"/>
    </location>
</feature>
<dbReference type="PROSITE" id="PS50055">
    <property type="entry name" value="TYR_PHOSPHATASE_PTP"/>
    <property type="match status" value="1"/>
</dbReference>
<evidence type="ECO:0000259" key="4">
    <source>
        <dbReference type="PROSITE" id="PS50055"/>
    </source>
</evidence>
<dbReference type="GO" id="GO:0004725">
    <property type="term" value="F:protein tyrosine phosphatase activity"/>
    <property type="evidence" value="ECO:0007669"/>
    <property type="project" value="UniProtKB-EC"/>
</dbReference>
<accession>A0A3N2Q6I2</accession>
<dbReference type="SMART" id="SM00194">
    <property type="entry name" value="PTPc"/>
    <property type="match status" value="1"/>
</dbReference>
<evidence type="ECO:0000256" key="2">
    <source>
        <dbReference type="ARBA" id="ARBA00013064"/>
    </source>
</evidence>
<feature type="compositionally biased region" description="Basic and acidic residues" evidence="3">
    <location>
        <begin position="199"/>
        <end position="213"/>
    </location>
</feature>
<dbReference type="PROSITE" id="PS00383">
    <property type="entry name" value="TYR_PHOSPHATASE_1"/>
    <property type="match status" value="1"/>
</dbReference>
<dbReference type="EMBL" id="ML119051">
    <property type="protein sequence ID" value="ROT42374.1"/>
    <property type="molecule type" value="Genomic_DNA"/>
</dbReference>
<organism evidence="7 8">
    <name type="scientific">Sodiomyces alkalinus (strain CBS 110278 / VKM F-3762 / F11)</name>
    <name type="common">Alkaliphilic filamentous fungus</name>
    <dbReference type="NCBI Taxonomy" id="1314773"/>
    <lineage>
        <taxon>Eukaryota</taxon>
        <taxon>Fungi</taxon>
        <taxon>Dikarya</taxon>
        <taxon>Ascomycota</taxon>
        <taxon>Pezizomycotina</taxon>
        <taxon>Sordariomycetes</taxon>
        <taxon>Hypocreomycetidae</taxon>
        <taxon>Glomerellales</taxon>
        <taxon>Plectosphaerellaceae</taxon>
        <taxon>Sodiomyces</taxon>
    </lineage>
</organism>
<dbReference type="Proteomes" id="UP000272025">
    <property type="component" value="Unassembled WGS sequence"/>
</dbReference>
<dbReference type="InterPro" id="IPR001763">
    <property type="entry name" value="Rhodanese-like_dom"/>
</dbReference>
<dbReference type="STRING" id="1314773.A0A3N2Q6I2"/>
<dbReference type="PANTHER" id="PTHR19134:SF561">
    <property type="entry name" value="PROTEIN TYROSINE PHOSPHATASE 36E, ISOFORM A"/>
    <property type="match status" value="1"/>
</dbReference>
<dbReference type="Pfam" id="PF00581">
    <property type="entry name" value="Rhodanese"/>
    <property type="match status" value="1"/>
</dbReference>
<dbReference type="Gene3D" id="3.90.190.10">
    <property type="entry name" value="Protein tyrosine phosphatase superfamily"/>
    <property type="match status" value="1"/>
</dbReference>
<feature type="domain" description="Tyrosine specific protein phosphatases" evidence="5">
    <location>
        <begin position="801"/>
        <end position="856"/>
    </location>
</feature>
<feature type="region of interest" description="Disordered" evidence="3">
    <location>
        <begin position="1"/>
        <end position="118"/>
    </location>
</feature>
<dbReference type="InterPro" id="IPR000387">
    <property type="entry name" value="Tyr_Pase_dom"/>
</dbReference>
<dbReference type="Gene3D" id="3.40.250.10">
    <property type="entry name" value="Rhodanese-like domain"/>
    <property type="match status" value="1"/>
</dbReference>
<dbReference type="CDD" id="cd18533">
    <property type="entry name" value="PTP_fungal"/>
    <property type="match status" value="1"/>
</dbReference>
<feature type="compositionally biased region" description="Polar residues" evidence="3">
    <location>
        <begin position="252"/>
        <end position="287"/>
    </location>
</feature>
<dbReference type="InterPro" id="IPR050348">
    <property type="entry name" value="Protein-Tyr_Phosphatase"/>
</dbReference>
<dbReference type="SMART" id="SM00404">
    <property type="entry name" value="PTPc_motif"/>
    <property type="match status" value="1"/>
</dbReference>
<dbReference type="InterPro" id="IPR003595">
    <property type="entry name" value="Tyr_Pase_cat"/>
</dbReference>
<evidence type="ECO:0000256" key="3">
    <source>
        <dbReference type="SAM" id="MobiDB-lite"/>
    </source>
</evidence>
<sequence>MADSRTGDSRMADRASVHYTINVTPHAARPSPDPFSSHGTSHSRSSSYTRGSKPTTPLASPYPVGQFYPSQPPKLSPTRTPPAREPSPNYFGLIPETSADTGDSALASRDNWSPPSSSIKSFAAAIPKPVQISGNPDYEAFKRQADANRGESFALSTSHFGLASASAEGSVPRPRPQRWHTYSSETFADIPSQRVLKEPLTDRMDVDRDHERGSAYVSSESKRNSDDSLQAAATVLNLPRFDLLTPFEASPEKTTMPPSNTTDRQPCLSMPQNKASVPSSNLRTPSNRKADAPSDRVGGPSLILASQLKQMIESFESDSELLILDLRMSQQYYQARVKGALNLCTPTTLLKRATFNLQRLQQTFQNPADKEQFSQWASSKNLVIYDAHSADVRDAVACLNMAKKFTNEGYKGGIFILRGGFNAFYEKFPELVEECPAAGSGSPQSSAPGQDNARLGIPPIIGGVMLPSASSSPNPFFSNIRQNMDLADGVGQFEIARPRGVDSPTLPQWLREASTEADRGKKVSDKFLHIERDEQERMKKAYSAFSPQSNPEDPCPTVQLSGIEQGAKNRYKDILPFDHSRVKLQGRPSGACDYVNASHLKASGSNKRYIASQGPLPATFEDFWSVIWDQDVRVIVMLTAESEGGQLKCHPYWKSNDFGPIQLRPLLEKKVSLDIDKHRSTSHPSSRGSSSTVGSEAGRRRANTTTTFGGATPAPQPMPSQSESPYVIIRKFALSHSAHPFAPIREVTHLQYPSWPDFGTPAQPSHLLALVEVANVMQRAALPVNTPSVAASGSYAGSLAASFQEEPENDPRARPMLVHCSAGCGRTGTFCAVDSVIDMLKRQRLARTTLRPVKKRDSDGDIKMSGQREVEEPTSPRLSQARTGASAVPSPHRMSGLESRRSSWEEPPLDTSWVGDDTVDLIAKTVEDFRGQRISMVQTLRQFVLCYETVLEYVARANERSGAPSANNGKGRGRSGSLQVGRDQSL</sequence>
<feature type="region of interest" description="Disordered" evidence="3">
    <location>
        <begin position="852"/>
        <end position="909"/>
    </location>
</feature>
<dbReference type="GeneID" id="39581782"/>
<dbReference type="SMART" id="SM00450">
    <property type="entry name" value="RHOD"/>
    <property type="match status" value="1"/>
</dbReference>
<dbReference type="PROSITE" id="PS50056">
    <property type="entry name" value="TYR_PHOSPHATASE_2"/>
    <property type="match status" value="1"/>
</dbReference>
<proteinExistence type="inferred from homology"/>
<evidence type="ECO:0000259" key="5">
    <source>
        <dbReference type="PROSITE" id="PS50056"/>
    </source>
</evidence>
<reference evidence="7 8" key="1">
    <citation type="journal article" date="2018" name="Mol. Ecol.">
        <title>The obligate alkalophilic soda-lake fungus Sodiomyces alkalinus has shifted to a protein diet.</title>
        <authorList>
            <person name="Grum-Grzhimaylo A.A."/>
            <person name="Falkoski D.L."/>
            <person name="van den Heuvel J."/>
            <person name="Valero-Jimenez C.A."/>
            <person name="Min B."/>
            <person name="Choi I.G."/>
            <person name="Lipzen A."/>
            <person name="Daum C.G."/>
            <person name="Aanen D.K."/>
            <person name="Tsang A."/>
            <person name="Henrissat B."/>
            <person name="Bilanenko E.N."/>
            <person name="de Vries R.P."/>
            <person name="van Kan J.A.L."/>
            <person name="Grigoriev I.V."/>
            <person name="Debets A.J.M."/>
        </authorList>
    </citation>
    <scope>NUCLEOTIDE SEQUENCE [LARGE SCALE GENOMIC DNA]</scope>
    <source>
        <strain evidence="7 8">F11</strain>
    </source>
</reference>
<dbReference type="RefSeq" id="XP_028470180.1">
    <property type="nucleotide sequence ID" value="XM_028613304.1"/>
</dbReference>
<feature type="domain" description="Tyrosine-protein phosphatase" evidence="4">
    <location>
        <begin position="568"/>
        <end position="953"/>
    </location>
</feature>
<dbReference type="SUPFAM" id="SSF52821">
    <property type="entry name" value="Rhodanese/Cell cycle control phosphatase"/>
    <property type="match status" value="1"/>
</dbReference>
<feature type="compositionally biased region" description="Basic and acidic residues" evidence="3">
    <location>
        <begin position="1"/>
        <end position="16"/>
    </location>
</feature>
<keyword evidence="8" id="KW-1185">Reference proteome</keyword>
<feature type="compositionally biased region" description="Pro residues" evidence="3">
    <location>
        <begin position="70"/>
        <end position="85"/>
    </location>
</feature>
<protein>
    <recommendedName>
        <fullName evidence="2">protein-tyrosine-phosphatase</fullName>
        <ecNumber evidence="2">3.1.3.48</ecNumber>
    </recommendedName>
</protein>
<dbReference type="SUPFAM" id="SSF52799">
    <property type="entry name" value="(Phosphotyrosine protein) phosphatases II"/>
    <property type="match status" value="1"/>
</dbReference>
<dbReference type="OrthoDB" id="6058203at2759"/>
<dbReference type="CDD" id="cd01446">
    <property type="entry name" value="DSP_MapKP"/>
    <property type="match status" value="1"/>
</dbReference>
<evidence type="ECO:0000313" key="8">
    <source>
        <dbReference type="Proteomes" id="UP000272025"/>
    </source>
</evidence>
<feature type="compositionally biased region" description="Basic and acidic residues" evidence="3">
    <location>
        <begin position="855"/>
        <end position="871"/>
    </location>
</feature>
<feature type="domain" description="Rhodanese" evidence="6">
    <location>
        <begin position="317"/>
        <end position="433"/>
    </location>
</feature>
<feature type="compositionally biased region" description="Low complexity" evidence="3">
    <location>
        <begin position="682"/>
        <end position="695"/>
    </location>
</feature>
<dbReference type="PRINTS" id="PR00700">
    <property type="entry name" value="PRTYPHPHTASE"/>
</dbReference>
<evidence type="ECO:0000313" key="7">
    <source>
        <dbReference type="EMBL" id="ROT42374.1"/>
    </source>
</evidence>
<feature type="compositionally biased region" description="Low complexity" evidence="3">
    <location>
        <begin position="703"/>
        <end position="712"/>
    </location>
</feature>
<evidence type="ECO:0000256" key="1">
    <source>
        <dbReference type="ARBA" id="ARBA00009649"/>
    </source>
</evidence>
<feature type="region of interest" description="Disordered" evidence="3">
    <location>
        <begin position="960"/>
        <end position="986"/>
    </location>
</feature>
<feature type="compositionally biased region" description="Low complexity" evidence="3">
    <location>
        <begin position="36"/>
        <end position="52"/>
    </location>
</feature>
<feature type="region of interest" description="Disordered" evidence="3">
    <location>
        <begin position="677"/>
        <end position="722"/>
    </location>
</feature>
<dbReference type="InterPro" id="IPR036873">
    <property type="entry name" value="Rhodanese-like_dom_sf"/>
</dbReference>
<comment type="similarity">
    <text evidence="1">Belongs to the protein-tyrosine phosphatase family. Non-receptor class subfamily.</text>
</comment>
<dbReference type="InterPro" id="IPR016130">
    <property type="entry name" value="Tyr_Pase_AS"/>
</dbReference>
<dbReference type="InterPro" id="IPR029021">
    <property type="entry name" value="Prot-tyrosine_phosphatase-like"/>
</dbReference>
<dbReference type="Pfam" id="PF00102">
    <property type="entry name" value="Y_phosphatase"/>
    <property type="match status" value="2"/>
</dbReference>